<evidence type="ECO:0000256" key="3">
    <source>
        <dbReference type="ARBA" id="ARBA00022475"/>
    </source>
</evidence>
<feature type="transmembrane region" description="Helical" evidence="7">
    <location>
        <begin position="192"/>
        <end position="214"/>
    </location>
</feature>
<name>F3ZWH6_MAHA5</name>
<feature type="transmembrane region" description="Helical" evidence="7">
    <location>
        <begin position="251"/>
        <end position="272"/>
    </location>
</feature>
<dbReference type="PROSITE" id="PS50928">
    <property type="entry name" value="ABC_TM1"/>
    <property type="match status" value="1"/>
</dbReference>
<dbReference type="KEGG" id="mas:Mahau_0188"/>
<comment type="subcellular location">
    <subcellularLocation>
        <location evidence="1 7">Cell membrane</location>
        <topology evidence="1 7">Multi-pass membrane protein</topology>
    </subcellularLocation>
</comment>
<evidence type="ECO:0000259" key="8">
    <source>
        <dbReference type="PROSITE" id="PS50928"/>
    </source>
</evidence>
<dbReference type="InterPro" id="IPR035906">
    <property type="entry name" value="MetI-like_sf"/>
</dbReference>
<reference evidence="10" key="1">
    <citation type="submission" date="2010-11" db="EMBL/GenBank/DDBJ databases">
        <title>The complete genome of Mahella australiensis DSM 15567.</title>
        <authorList>
            <consortium name="US DOE Joint Genome Institute (JGI-PGF)"/>
            <person name="Lucas S."/>
            <person name="Copeland A."/>
            <person name="Lapidus A."/>
            <person name="Bruce D."/>
            <person name="Goodwin L."/>
            <person name="Pitluck S."/>
            <person name="Kyrpides N."/>
            <person name="Mavromatis K."/>
            <person name="Pagani I."/>
            <person name="Ivanova N."/>
            <person name="Teshima H."/>
            <person name="Brettin T."/>
            <person name="Detter J.C."/>
            <person name="Han C."/>
            <person name="Tapia R."/>
            <person name="Land M."/>
            <person name="Hauser L."/>
            <person name="Markowitz V."/>
            <person name="Cheng J.-F."/>
            <person name="Hugenholtz P."/>
            <person name="Woyke T."/>
            <person name="Wu D."/>
            <person name="Spring S."/>
            <person name="Pukall R."/>
            <person name="Steenblock K."/>
            <person name="Schneider S."/>
            <person name="Klenk H.-P."/>
            <person name="Eisen J.A."/>
        </authorList>
    </citation>
    <scope>NUCLEOTIDE SEQUENCE [LARGE SCALE GENOMIC DNA]</scope>
    <source>
        <strain evidence="10">DSM 15567 / CIP 107919 / 50-1 BON</strain>
    </source>
</reference>
<dbReference type="PANTHER" id="PTHR43744">
    <property type="entry name" value="ABC TRANSPORTER PERMEASE PROTEIN MG189-RELATED-RELATED"/>
    <property type="match status" value="1"/>
</dbReference>
<evidence type="ECO:0000256" key="2">
    <source>
        <dbReference type="ARBA" id="ARBA00022448"/>
    </source>
</evidence>
<feature type="transmembrane region" description="Helical" evidence="7">
    <location>
        <begin position="115"/>
        <end position="137"/>
    </location>
</feature>
<accession>F3ZWH6</accession>
<dbReference type="RefSeq" id="WP_013779845.1">
    <property type="nucleotide sequence ID" value="NC_015520.1"/>
</dbReference>
<evidence type="ECO:0000256" key="7">
    <source>
        <dbReference type="RuleBase" id="RU363032"/>
    </source>
</evidence>
<dbReference type="EMBL" id="CP002360">
    <property type="protein sequence ID" value="AEE95411.1"/>
    <property type="molecule type" value="Genomic_DNA"/>
</dbReference>
<dbReference type="STRING" id="697281.Mahau_0188"/>
<evidence type="ECO:0000256" key="4">
    <source>
        <dbReference type="ARBA" id="ARBA00022692"/>
    </source>
</evidence>
<evidence type="ECO:0000256" key="5">
    <source>
        <dbReference type="ARBA" id="ARBA00022989"/>
    </source>
</evidence>
<dbReference type="Pfam" id="PF00528">
    <property type="entry name" value="BPD_transp_1"/>
    <property type="match status" value="1"/>
</dbReference>
<feature type="transmembrane region" description="Helical" evidence="7">
    <location>
        <begin position="20"/>
        <end position="38"/>
    </location>
</feature>
<reference evidence="9 10" key="2">
    <citation type="journal article" date="2011" name="Stand. Genomic Sci.">
        <title>Complete genome sequence of Mahella australiensis type strain (50-1 BON).</title>
        <authorList>
            <person name="Sikorski J."/>
            <person name="Teshima H."/>
            <person name="Nolan M."/>
            <person name="Lucas S."/>
            <person name="Hammon N."/>
            <person name="Deshpande S."/>
            <person name="Cheng J.F."/>
            <person name="Pitluck S."/>
            <person name="Liolios K."/>
            <person name="Pagani I."/>
            <person name="Ivanova N."/>
            <person name="Huntemann M."/>
            <person name="Mavromatis K."/>
            <person name="Ovchinikova G."/>
            <person name="Pati A."/>
            <person name="Tapia R."/>
            <person name="Han C."/>
            <person name="Goodwin L."/>
            <person name="Chen A."/>
            <person name="Palaniappan K."/>
            <person name="Land M."/>
            <person name="Hauser L."/>
            <person name="Ngatchou-Djao O.D."/>
            <person name="Rohde M."/>
            <person name="Pukall R."/>
            <person name="Spring S."/>
            <person name="Abt B."/>
            <person name="Goker M."/>
            <person name="Detter J.C."/>
            <person name="Woyke T."/>
            <person name="Bristow J."/>
            <person name="Markowitz V."/>
            <person name="Hugenholtz P."/>
            <person name="Eisen J.A."/>
            <person name="Kyrpides N.C."/>
            <person name="Klenk H.P."/>
            <person name="Lapidus A."/>
        </authorList>
    </citation>
    <scope>NUCLEOTIDE SEQUENCE [LARGE SCALE GENOMIC DNA]</scope>
    <source>
        <strain evidence="10">DSM 15567 / CIP 107919 / 50-1 BON</strain>
    </source>
</reference>
<dbReference type="InterPro" id="IPR000515">
    <property type="entry name" value="MetI-like"/>
</dbReference>
<dbReference type="Gene3D" id="1.10.3720.10">
    <property type="entry name" value="MetI-like"/>
    <property type="match status" value="1"/>
</dbReference>
<keyword evidence="5 7" id="KW-1133">Transmembrane helix</keyword>
<gene>
    <name evidence="9" type="ordered locus">Mahau_0188</name>
</gene>
<dbReference type="CDD" id="cd06261">
    <property type="entry name" value="TM_PBP2"/>
    <property type="match status" value="1"/>
</dbReference>
<comment type="similarity">
    <text evidence="7">Belongs to the binding-protein-dependent transport system permease family.</text>
</comment>
<evidence type="ECO:0000313" key="10">
    <source>
        <dbReference type="Proteomes" id="UP000008457"/>
    </source>
</evidence>
<feature type="transmembrane region" description="Helical" evidence="7">
    <location>
        <begin position="84"/>
        <end position="103"/>
    </location>
</feature>
<evidence type="ECO:0000313" key="9">
    <source>
        <dbReference type="EMBL" id="AEE95411.1"/>
    </source>
</evidence>
<sequence>MKMEKYSRNQYRGHWSAGRIVSQIFIILMTVIWIYPIYKMIERSFFGQGWGNYQRVLFQADSFTIAKGYNAEIADFWIYLKNSLMVTGIDMILILVCVSLAAFAFSKMDFPGNNVLYILTLIGMMMPAAGFIVPYFITLKTIGLTNNPFGLVGPHVAASIPMSMLIIRNSMDAVNDEMIESAIIDGCSKIRVFISMCIPLCKPAIGTAAIFAFMGSWNDYLLPLVLLNSPESMTITLLPQRFTAFGGGSNYGVIFASLVLISIPIFIIYLFCQRYIQSGIATGTIK</sequence>
<dbReference type="AlphaFoldDB" id="F3ZWH6"/>
<keyword evidence="2 7" id="KW-0813">Transport</keyword>
<proteinExistence type="inferred from homology"/>
<keyword evidence="4 7" id="KW-0812">Transmembrane</keyword>
<organism evidence="9 10">
    <name type="scientific">Mahella australiensis (strain DSM 15567 / CIP 107919 / 50-1 BON)</name>
    <dbReference type="NCBI Taxonomy" id="697281"/>
    <lineage>
        <taxon>Bacteria</taxon>
        <taxon>Bacillati</taxon>
        <taxon>Bacillota</taxon>
        <taxon>Clostridia</taxon>
        <taxon>Thermoanaerobacterales</taxon>
        <taxon>Thermoanaerobacterales Family IV. Incertae Sedis</taxon>
        <taxon>Mahella</taxon>
    </lineage>
</organism>
<dbReference type="SUPFAM" id="SSF161098">
    <property type="entry name" value="MetI-like"/>
    <property type="match status" value="1"/>
</dbReference>
<keyword evidence="3" id="KW-1003">Cell membrane</keyword>
<evidence type="ECO:0000256" key="1">
    <source>
        <dbReference type="ARBA" id="ARBA00004651"/>
    </source>
</evidence>
<protein>
    <submittedName>
        <fullName evidence="9">Binding-protein-dependent transport systems inner membrane component</fullName>
    </submittedName>
</protein>
<dbReference type="PANTHER" id="PTHR43744:SF12">
    <property type="entry name" value="ABC TRANSPORTER PERMEASE PROTEIN MG189-RELATED"/>
    <property type="match status" value="1"/>
</dbReference>
<dbReference type="Proteomes" id="UP000008457">
    <property type="component" value="Chromosome"/>
</dbReference>
<keyword evidence="6 7" id="KW-0472">Membrane</keyword>
<dbReference type="eggNOG" id="COG0395">
    <property type="taxonomic scope" value="Bacteria"/>
</dbReference>
<keyword evidence="10" id="KW-1185">Reference proteome</keyword>
<dbReference type="GO" id="GO:0055085">
    <property type="term" value="P:transmembrane transport"/>
    <property type="evidence" value="ECO:0007669"/>
    <property type="project" value="InterPro"/>
</dbReference>
<dbReference type="GO" id="GO:0005886">
    <property type="term" value="C:plasma membrane"/>
    <property type="evidence" value="ECO:0007669"/>
    <property type="project" value="UniProtKB-SubCell"/>
</dbReference>
<feature type="domain" description="ABC transmembrane type-1" evidence="8">
    <location>
        <begin position="80"/>
        <end position="272"/>
    </location>
</feature>
<dbReference type="HOGENOM" id="CLU_016047_1_2_9"/>
<evidence type="ECO:0000256" key="6">
    <source>
        <dbReference type="ARBA" id="ARBA00023136"/>
    </source>
</evidence>